<organism evidence="8 9">
    <name type="scientific">Candidatus Woesebacteria bacterium RIFCSPHIGHO2_01_FULL_41_10</name>
    <dbReference type="NCBI Taxonomy" id="1802500"/>
    <lineage>
        <taxon>Bacteria</taxon>
        <taxon>Candidatus Woeseibacteriota</taxon>
    </lineage>
</organism>
<dbReference type="InterPro" id="IPR029044">
    <property type="entry name" value="Nucleotide-diphossugar_trans"/>
</dbReference>
<dbReference type="SUPFAM" id="SSF53448">
    <property type="entry name" value="Nucleotide-diphospho-sugar transferases"/>
    <property type="match status" value="1"/>
</dbReference>
<dbReference type="PANTHER" id="PTHR43867:SF2">
    <property type="entry name" value="CELLULOSE SYNTHASE CATALYTIC SUBUNIT A [UDP-FORMING]"/>
    <property type="match status" value="1"/>
</dbReference>
<dbReference type="Gene3D" id="3.90.550.10">
    <property type="entry name" value="Spore Coat Polysaccharide Biosynthesis Protein SpsA, Chain A"/>
    <property type="match status" value="1"/>
</dbReference>
<comment type="subcellular location">
    <subcellularLocation>
        <location evidence="1">Membrane</location>
        <topology evidence="1">Multi-pass membrane protein</topology>
    </subcellularLocation>
</comment>
<protein>
    <recommendedName>
        <fullName evidence="10">Glycosyltransferase 2-like domain-containing protein</fullName>
    </recommendedName>
</protein>
<keyword evidence="6 7" id="KW-0472">Membrane</keyword>
<evidence type="ECO:0000256" key="2">
    <source>
        <dbReference type="ARBA" id="ARBA00022676"/>
    </source>
</evidence>
<dbReference type="GO" id="GO:0005886">
    <property type="term" value="C:plasma membrane"/>
    <property type="evidence" value="ECO:0007669"/>
    <property type="project" value="TreeGrafter"/>
</dbReference>
<name>A0A1F7YPI0_9BACT</name>
<evidence type="ECO:0000313" key="9">
    <source>
        <dbReference type="Proteomes" id="UP000177263"/>
    </source>
</evidence>
<proteinExistence type="predicted"/>
<keyword evidence="2" id="KW-0328">Glycosyltransferase</keyword>
<dbReference type="STRING" id="1802500.A2801_03670"/>
<keyword evidence="5 7" id="KW-1133">Transmembrane helix</keyword>
<dbReference type="PANTHER" id="PTHR43867">
    <property type="entry name" value="CELLULOSE SYNTHASE CATALYTIC SUBUNIT A [UDP-FORMING]"/>
    <property type="match status" value="1"/>
</dbReference>
<accession>A0A1F7YPI0</accession>
<dbReference type="Proteomes" id="UP000177263">
    <property type="component" value="Unassembled WGS sequence"/>
</dbReference>
<feature type="transmembrane region" description="Helical" evidence="7">
    <location>
        <begin position="481"/>
        <end position="501"/>
    </location>
</feature>
<dbReference type="AlphaFoldDB" id="A0A1F7YPI0"/>
<evidence type="ECO:0000256" key="5">
    <source>
        <dbReference type="ARBA" id="ARBA00022989"/>
    </source>
</evidence>
<evidence type="ECO:0000313" key="8">
    <source>
        <dbReference type="EMBL" id="OGM28518.1"/>
    </source>
</evidence>
<dbReference type="GO" id="GO:0016758">
    <property type="term" value="F:hexosyltransferase activity"/>
    <property type="evidence" value="ECO:0007669"/>
    <property type="project" value="TreeGrafter"/>
</dbReference>
<evidence type="ECO:0000256" key="4">
    <source>
        <dbReference type="ARBA" id="ARBA00022692"/>
    </source>
</evidence>
<reference evidence="8 9" key="1">
    <citation type="journal article" date="2016" name="Nat. Commun.">
        <title>Thousands of microbial genomes shed light on interconnected biogeochemical processes in an aquifer system.</title>
        <authorList>
            <person name="Anantharaman K."/>
            <person name="Brown C.T."/>
            <person name="Hug L.A."/>
            <person name="Sharon I."/>
            <person name="Castelle C.J."/>
            <person name="Probst A.J."/>
            <person name="Thomas B.C."/>
            <person name="Singh A."/>
            <person name="Wilkins M.J."/>
            <person name="Karaoz U."/>
            <person name="Brodie E.L."/>
            <person name="Williams K.H."/>
            <person name="Hubbard S.S."/>
            <person name="Banfield J.F."/>
        </authorList>
    </citation>
    <scope>NUCLEOTIDE SEQUENCE [LARGE SCALE GENOMIC DNA]</scope>
</reference>
<keyword evidence="3" id="KW-0808">Transferase</keyword>
<feature type="transmembrane region" description="Helical" evidence="7">
    <location>
        <begin position="350"/>
        <end position="374"/>
    </location>
</feature>
<feature type="transmembrane region" description="Helical" evidence="7">
    <location>
        <begin position="413"/>
        <end position="431"/>
    </location>
</feature>
<evidence type="ECO:0000256" key="3">
    <source>
        <dbReference type="ARBA" id="ARBA00022679"/>
    </source>
</evidence>
<evidence type="ECO:0008006" key="10">
    <source>
        <dbReference type="Google" id="ProtNLM"/>
    </source>
</evidence>
<dbReference type="EMBL" id="MGGM01000028">
    <property type="protein sequence ID" value="OGM28518.1"/>
    <property type="molecule type" value="Genomic_DNA"/>
</dbReference>
<gene>
    <name evidence="8" type="ORF">A2801_03670</name>
</gene>
<evidence type="ECO:0000256" key="7">
    <source>
        <dbReference type="SAM" id="Phobius"/>
    </source>
</evidence>
<feature type="transmembrane region" description="Helical" evidence="7">
    <location>
        <begin position="12"/>
        <end position="30"/>
    </location>
</feature>
<comment type="caution">
    <text evidence="8">The sequence shown here is derived from an EMBL/GenBank/DDBJ whole genome shotgun (WGS) entry which is preliminary data.</text>
</comment>
<feature type="transmembrane region" description="Helical" evidence="7">
    <location>
        <begin position="451"/>
        <end position="469"/>
    </location>
</feature>
<sequence length="544" mass="61114">MNKYIKNKSFHRIAGIAFVPATLLYLGWLITHLNLLHWWIAIPFFLAQLYSFLLITLSIINHWSASFRTKRPEIGNVPFPVAIVVPTYQEPIAVLRETLKSLLHLDYPGKLVILVSNDDQRESQKRALIALMEELADYWNTQLANQVTGERDLYLETTIPHEQAKAGNLNQAIIFLRKHFPSIDLVLTQDADEVANPDIVSAIVGYFREPAVAYVQTVKQSAVSTGDPFGNADFMWYAATAPARDVDNAMFACGSGVMWRISAVESVGGFSTWNLVEDLTTSYELLAAGWQSRYHFEALSKGLSPEDLANFLKQRGTWALDCMRLFFWDNPFNKPGLTLRQRLQFIETPLFYLNGFVIMVLIGITVASLLFTAWPTTADATTHAIFMLPSFLAQEAYLLLLAGKIPLMRVRQFWIGLAPVFARASILALINGPNKKPQYKVTKKTNVYANYLHLAAPQLVVLAVILLALTKTIVSTPLYSAFDWVVVFWGVYQVSFFTQIVKVSLWNWAPSVVVAPTVDLYSSVGKALYSLRASFGTQREVVVS</sequence>
<evidence type="ECO:0000256" key="1">
    <source>
        <dbReference type="ARBA" id="ARBA00004141"/>
    </source>
</evidence>
<keyword evidence="4 7" id="KW-0812">Transmembrane</keyword>
<evidence type="ECO:0000256" key="6">
    <source>
        <dbReference type="ARBA" id="ARBA00023136"/>
    </source>
</evidence>
<dbReference type="InterPro" id="IPR050321">
    <property type="entry name" value="Glycosyltr_2/OpgH_subfam"/>
</dbReference>
<dbReference type="Pfam" id="PF13641">
    <property type="entry name" value="Glyco_tranf_2_3"/>
    <property type="match status" value="1"/>
</dbReference>
<feature type="transmembrane region" description="Helical" evidence="7">
    <location>
        <begin position="36"/>
        <end position="60"/>
    </location>
</feature>